<name>A0ABU9MJ99_9GAMM</name>
<evidence type="ECO:0000313" key="1">
    <source>
        <dbReference type="EMBL" id="MEL7695765.1"/>
    </source>
</evidence>
<evidence type="ECO:0000313" key="2">
    <source>
        <dbReference type="Proteomes" id="UP001468095"/>
    </source>
</evidence>
<dbReference type="RefSeq" id="WP_031376851.1">
    <property type="nucleotide sequence ID" value="NZ_JBCGBG010000001.1"/>
</dbReference>
<organism evidence="1 2">
    <name type="scientific">Pantoea brenneri</name>
    <dbReference type="NCBI Taxonomy" id="472694"/>
    <lineage>
        <taxon>Bacteria</taxon>
        <taxon>Pseudomonadati</taxon>
        <taxon>Pseudomonadota</taxon>
        <taxon>Gammaproteobacteria</taxon>
        <taxon>Enterobacterales</taxon>
        <taxon>Erwiniaceae</taxon>
        <taxon>Pantoea</taxon>
    </lineage>
</organism>
<dbReference type="Proteomes" id="UP001468095">
    <property type="component" value="Unassembled WGS sequence"/>
</dbReference>
<dbReference type="EMBL" id="JBCGBG010000001">
    <property type="protein sequence ID" value="MEL7695765.1"/>
    <property type="molecule type" value="Genomic_DNA"/>
</dbReference>
<proteinExistence type="predicted"/>
<comment type="caution">
    <text evidence="1">The sequence shown here is derived from an EMBL/GenBank/DDBJ whole genome shotgun (WGS) entry which is preliminary data.</text>
</comment>
<sequence length="91" mass="10260">MHKSELILLKKTLTADKLENSKLQLTKLTTPIVGSGKADEFTDDVMMFVQSDEFITKLDDKVGDVLPGETEDQFVKRAKSTLLNLLRSKFD</sequence>
<reference evidence="1 2" key="1">
    <citation type="submission" date="2024-04" db="EMBL/GenBank/DDBJ databases">
        <authorList>
            <person name="Suleimanova A.D."/>
            <person name="Pudova D.S."/>
            <person name="Shagimardanova E.I."/>
            <person name="Sharipova M.R."/>
        </authorList>
    </citation>
    <scope>NUCLEOTIDE SEQUENCE [LARGE SCALE GENOMIC DNA]</scope>
    <source>
        <strain evidence="1 2">3.1</strain>
    </source>
</reference>
<accession>A0ABU9MJ99</accession>
<keyword evidence="2" id="KW-1185">Reference proteome</keyword>
<gene>
    <name evidence="1" type="ORF">AABB92_08820</name>
</gene>
<protein>
    <submittedName>
        <fullName evidence="1">Uncharacterized protein</fullName>
    </submittedName>
</protein>